<evidence type="ECO:0000313" key="2">
    <source>
        <dbReference type="Proteomes" id="UP000593578"/>
    </source>
</evidence>
<evidence type="ECO:0000313" key="1">
    <source>
        <dbReference type="EMBL" id="MBA0580047.1"/>
    </source>
</evidence>
<reference evidence="1 2" key="1">
    <citation type="journal article" date="2019" name="Genome Biol. Evol.">
        <title>Insights into the evolution of the New World diploid cottons (Gossypium, subgenus Houzingenia) based on genome sequencing.</title>
        <authorList>
            <person name="Grover C.E."/>
            <person name="Arick M.A. 2nd"/>
            <person name="Thrash A."/>
            <person name="Conover J.L."/>
            <person name="Sanders W.S."/>
            <person name="Peterson D.G."/>
            <person name="Frelichowski J.E."/>
            <person name="Scheffler J.A."/>
            <person name="Scheffler B.E."/>
            <person name="Wendel J.F."/>
        </authorList>
    </citation>
    <scope>NUCLEOTIDE SEQUENCE [LARGE SCALE GENOMIC DNA]</scope>
    <source>
        <strain evidence="1">8</strain>
        <tissue evidence="1">Leaf</tissue>
    </source>
</reference>
<sequence length="98" mass="11023">MIETITRKKPTDKMFAGEQNLKIWVKESISSPLNQVVDTNLLCTIGSKRSAANNCALSILHVGLECSLELPNERPNMKEIVRKLNKIKVKFLEDIEGV</sequence>
<dbReference type="EMBL" id="JABEZZ010000002">
    <property type="protein sequence ID" value="MBA0580047.1"/>
    <property type="molecule type" value="Genomic_DNA"/>
</dbReference>
<dbReference type="Proteomes" id="UP000593578">
    <property type="component" value="Unassembled WGS sequence"/>
</dbReference>
<dbReference type="PANTHER" id="PTHR48055:SF57">
    <property type="entry name" value="PROTEIN KINASE DOMAIN-CONTAINING PROTEIN"/>
    <property type="match status" value="1"/>
</dbReference>
<comment type="caution">
    <text evidence="1">The sequence shown here is derived from an EMBL/GenBank/DDBJ whole genome shotgun (WGS) entry which is preliminary data.</text>
</comment>
<dbReference type="PANTHER" id="PTHR48055">
    <property type="entry name" value="LEUCINE-RICH REPEAT RECEPTOR PROTEIN KINASE EMS1"/>
    <property type="match status" value="1"/>
</dbReference>
<dbReference type="GO" id="GO:0016020">
    <property type="term" value="C:membrane"/>
    <property type="evidence" value="ECO:0007669"/>
    <property type="project" value="TreeGrafter"/>
</dbReference>
<protein>
    <recommendedName>
        <fullName evidence="3">Serine-threonine/tyrosine-protein kinase catalytic domain-containing protein</fullName>
    </recommendedName>
</protein>
<evidence type="ECO:0008006" key="3">
    <source>
        <dbReference type="Google" id="ProtNLM"/>
    </source>
</evidence>
<dbReference type="Gene3D" id="1.10.510.10">
    <property type="entry name" value="Transferase(Phosphotransferase) domain 1"/>
    <property type="match status" value="1"/>
</dbReference>
<proteinExistence type="predicted"/>
<organism evidence="1 2">
    <name type="scientific">Gossypium raimondii</name>
    <name type="common">Peruvian cotton</name>
    <name type="synonym">Gossypium klotzschianum subsp. raimondii</name>
    <dbReference type="NCBI Taxonomy" id="29730"/>
    <lineage>
        <taxon>Eukaryota</taxon>
        <taxon>Viridiplantae</taxon>
        <taxon>Streptophyta</taxon>
        <taxon>Embryophyta</taxon>
        <taxon>Tracheophyta</taxon>
        <taxon>Spermatophyta</taxon>
        <taxon>Magnoliopsida</taxon>
        <taxon>eudicotyledons</taxon>
        <taxon>Gunneridae</taxon>
        <taxon>Pentapetalae</taxon>
        <taxon>rosids</taxon>
        <taxon>malvids</taxon>
        <taxon>Malvales</taxon>
        <taxon>Malvaceae</taxon>
        <taxon>Malvoideae</taxon>
        <taxon>Gossypium</taxon>
    </lineage>
</organism>
<name>A0A7J8NST2_GOSRA</name>
<accession>A0A7J8NST2</accession>
<dbReference type="AlphaFoldDB" id="A0A7J8NST2"/>
<gene>
    <name evidence="1" type="ORF">Gorai_022283</name>
</gene>
<dbReference type="InterPro" id="IPR051564">
    <property type="entry name" value="LRR_receptor-like_kinase"/>
</dbReference>